<dbReference type="FunFam" id="1.10.45.10:FF:000001">
    <property type="entry name" value="D-lactate dehydrogenase mitochondrial"/>
    <property type="match status" value="1"/>
</dbReference>
<dbReference type="SUPFAM" id="SSF55103">
    <property type="entry name" value="FAD-linked oxidases, C-terminal domain"/>
    <property type="match status" value="1"/>
</dbReference>
<dbReference type="InterPro" id="IPR006094">
    <property type="entry name" value="Oxid_FAD_bind_N"/>
</dbReference>
<protein>
    <submittedName>
        <fullName evidence="6">FAD-binding oxidoreductase</fullName>
    </submittedName>
</protein>
<keyword evidence="7" id="KW-1185">Reference proteome</keyword>
<dbReference type="AlphaFoldDB" id="A0A346AYM2"/>
<dbReference type="Pfam" id="PF02913">
    <property type="entry name" value="FAD-oxidase_C"/>
    <property type="match status" value="1"/>
</dbReference>
<dbReference type="EMBL" id="CP029462">
    <property type="protein sequence ID" value="AXL20965.1"/>
    <property type="molecule type" value="Genomic_DNA"/>
</dbReference>
<evidence type="ECO:0000313" key="7">
    <source>
        <dbReference type="Proteomes" id="UP000254337"/>
    </source>
</evidence>
<proteinExistence type="predicted"/>
<feature type="domain" description="FAD-binding PCMH-type" evidence="5">
    <location>
        <begin position="44"/>
        <end position="223"/>
    </location>
</feature>
<dbReference type="OrthoDB" id="9767256at2"/>
<accession>A0A346AYM2</accession>
<dbReference type="InterPro" id="IPR016169">
    <property type="entry name" value="FAD-bd_PCMH_sub2"/>
</dbReference>
<dbReference type="InterPro" id="IPR016164">
    <property type="entry name" value="FAD-linked_Oxase-like_C"/>
</dbReference>
<dbReference type="GO" id="GO:0071949">
    <property type="term" value="F:FAD binding"/>
    <property type="evidence" value="ECO:0007669"/>
    <property type="project" value="InterPro"/>
</dbReference>
<dbReference type="Proteomes" id="UP000254337">
    <property type="component" value="Chromosome"/>
</dbReference>
<dbReference type="InterPro" id="IPR004113">
    <property type="entry name" value="FAD-bd_oxidored_4_C"/>
</dbReference>
<dbReference type="KEGG" id="meg:DKB62_04960"/>
<dbReference type="SUPFAM" id="SSF56176">
    <property type="entry name" value="FAD-binding/transporter-associated domain-like"/>
    <property type="match status" value="1"/>
</dbReference>
<name>A0A346AYM2_9FIRM</name>
<evidence type="ECO:0000256" key="4">
    <source>
        <dbReference type="ARBA" id="ARBA00023002"/>
    </source>
</evidence>
<dbReference type="Gene3D" id="3.30.465.10">
    <property type="match status" value="1"/>
</dbReference>
<gene>
    <name evidence="6" type="ORF">DKB62_04960</name>
</gene>
<dbReference type="InterPro" id="IPR016171">
    <property type="entry name" value="Vanillyl_alc_oxidase_C-sub2"/>
</dbReference>
<evidence type="ECO:0000256" key="2">
    <source>
        <dbReference type="ARBA" id="ARBA00022630"/>
    </source>
</evidence>
<dbReference type="Gene3D" id="3.30.70.2740">
    <property type="match status" value="1"/>
</dbReference>
<dbReference type="RefSeq" id="WP_107196481.1">
    <property type="nucleotide sequence ID" value="NZ_CP029462.1"/>
</dbReference>
<organism evidence="6 7">
    <name type="scientific">Megasphaera stantonii</name>
    <dbReference type="NCBI Taxonomy" id="2144175"/>
    <lineage>
        <taxon>Bacteria</taxon>
        <taxon>Bacillati</taxon>
        <taxon>Bacillota</taxon>
        <taxon>Negativicutes</taxon>
        <taxon>Veillonellales</taxon>
        <taxon>Veillonellaceae</taxon>
        <taxon>Megasphaera</taxon>
    </lineage>
</organism>
<dbReference type="PROSITE" id="PS51387">
    <property type="entry name" value="FAD_PCMH"/>
    <property type="match status" value="1"/>
</dbReference>
<evidence type="ECO:0000259" key="5">
    <source>
        <dbReference type="PROSITE" id="PS51387"/>
    </source>
</evidence>
<sequence length="466" mass="51616">MKTYQPITPEIIDKLKAITGPSYVKTDRDILLQYQTDYETNPAMFRVPEAAVLPANAEEISQIVKLANEYDFPITVRGGGTSLAAGAIPVCGGLVLSMERLNKIIELNEEGMYMTVEAGVRTIDMQNEAKKVGLLYAGDPSSAESCLIGGNLATNAGGLRAVRYGVTRDQVYSLEIVTPTGDIVECGRILKKCSTGYDLEQLIIGSEGTLGIITKVTVKLIPLPPYRIDVLAIYTDPKKALYMVPKLLKAGVDPTSVEYMDNSYVRDTADYCQYSDMPHYEDGIYVIITVETFREDELDAKMDTVCTICEESGAVEVLEADDRIWNMRRNVQTSCEMISKVFLTDDVVVPVHKIASTIEKIMEIGENYPFQVKINAHIGDGNLHIVLCKMDMSDGEWNKNVEEFHQQVYAYAYSVGGRLAGEHGIGAKKLKYMEQFTPQGELKVMKTIKRAMDPNLILNPGKVIDA</sequence>
<dbReference type="PANTHER" id="PTHR42934:SF2">
    <property type="entry name" value="GLYCOLATE OXIDASE SUBUNIT GLCD"/>
    <property type="match status" value="1"/>
</dbReference>
<evidence type="ECO:0000256" key="3">
    <source>
        <dbReference type="ARBA" id="ARBA00022827"/>
    </source>
</evidence>
<dbReference type="InterPro" id="IPR051914">
    <property type="entry name" value="FAD-linked_OxidoTrans_Type4"/>
</dbReference>
<keyword evidence="3" id="KW-0274">FAD</keyword>
<comment type="cofactor">
    <cofactor evidence="1">
        <name>FAD</name>
        <dbReference type="ChEBI" id="CHEBI:57692"/>
    </cofactor>
</comment>
<dbReference type="InterPro" id="IPR016166">
    <property type="entry name" value="FAD-bd_PCMH"/>
</dbReference>
<reference evidence="6 7" key="1">
    <citation type="submission" date="2018-05" db="EMBL/GenBank/DDBJ databases">
        <title>Complete genome sequence of Megasphaera sp. AJH120T, isolated from the ceca of a chicken.</title>
        <authorList>
            <person name="Maki J."/>
            <person name="Looft T."/>
        </authorList>
    </citation>
    <scope>NUCLEOTIDE SEQUENCE [LARGE SCALE GENOMIC DNA]</scope>
    <source>
        <strain evidence="6 7">AJH120</strain>
    </source>
</reference>
<keyword evidence="4" id="KW-0560">Oxidoreductase</keyword>
<evidence type="ECO:0000256" key="1">
    <source>
        <dbReference type="ARBA" id="ARBA00001974"/>
    </source>
</evidence>
<keyword evidence="2" id="KW-0285">Flavoprotein</keyword>
<dbReference type="Gene3D" id="1.10.45.10">
    <property type="entry name" value="Vanillyl-alcohol Oxidase, Chain A, domain 4"/>
    <property type="match status" value="1"/>
</dbReference>
<dbReference type="Pfam" id="PF01565">
    <property type="entry name" value="FAD_binding_4"/>
    <property type="match status" value="1"/>
</dbReference>
<dbReference type="GO" id="GO:0016491">
    <property type="term" value="F:oxidoreductase activity"/>
    <property type="evidence" value="ECO:0007669"/>
    <property type="project" value="UniProtKB-KW"/>
</dbReference>
<evidence type="ECO:0000313" key="6">
    <source>
        <dbReference type="EMBL" id="AXL20965.1"/>
    </source>
</evidence>
<dbReference type="InterPro" id="IPR036318">
    <property type="entry name" value="FAD-bd_PCMH-like_sf"/>
</dbReference>
<dbReference type="PANTHER" id="PTHR42934">
    <property type="entry name" value="GLYCOLATE OXIDASE SUBUNIT GLCD"/>
    <property type="match status" value="1"/>
</dbReference>